<feature type="compositionally biased region" description="Basic and acidic residues" evidence="1">
    <location>
        <begin position="376"/>
        <end position="396"/>
    </location>
</feature>
<feature type="compositionally biased region" description="Basic and acidic residues" evidence="1">
    <location>
        <begin position="265"/>
        <end position="282"/>
    </location>
</feature>
<dbReference type="AlphaFoldDB" id="A0A6J4ITN0"/>
<feature type="compositionally biased region" description="Basic and acidic residues" evidence="1">
    <location>
        <begin position="203"/>
        <end position="235"/>
    </location>
</feature>
<feature type="compositionally biased region" description="Basic and acidic residues" evidence="1">
    <location>
        <begin position="307"/>
        <end position="323"/>
    </location>
</feature>
<sequence length="498" mass="54206">VRHPVRPARRGLHHAAGQGTTLRGRHRRHGARDPHRAAGGGRRAAGGQGVRRGGQGTGPRRGGLPRAEPGPAGHRHRQRGARLRPRRRDPAAAVRQAAADGDHARRPAGLGQDDAGRQARPVAARPGAHPAAGRRRPPAAERGHPAAGGRPPGRRGRVRAGARQRRRRPGRRGPPGDGRGRADPARHRGGRHRRPARHRRRHDGPGRGDPGRGRPGRDAVRRRRDDRPGRGDDRAGVPGRGRVHRRRADQARRRRPRRRRPLGAVRDRPADHVRLHRREAVGLRRLPPRADGLAHPRHGRHPHPHRAGPDGLRRGRGRADGRQARLRHRLHPRGLPRADDGDPQDGPDLQPARHDAGDGSDEGPDRRHRRPGPGPDRGHHPVDDAGRAARPEDHQRLPPGPHRQGLRGPGQRRQRAGRPVLRGPQDDAADGRWDGAAGHAAERLQDPRQEGQEGQERPGTDAAEGARRDAGAAAGRAQPTAARHADAGPVQAQPAEEL</sequence>
<feature type="compositionally biased region" description="Basic residues" evidence="1">
    <location>
        <begin position="73"/>
        <end position="87"/>
    </location>
</feature>
<feature type="compositionally biased region" description="Low complexity" evidence="1">
    <location>
        <begin position="119"/>
        <end position="131"/>
    </location>
</feature>
<feature type="region of interest" description="Disordered" evidence="1">
    <location>
        <begin position="1"/>
        <end position="498"/>
    </location>
</feature>
<dbReference type="EMBL" id="CADCTP010000221">
    <property type="protein sequence ID" value="CAA9261312.1"/>
    <property type="molecule type" value="Genomic_DNA"/>
</dbReference>
<feature type="compositionally biased region" description="Gly residues" evidence="1">
    <location>
        <begin position="38"/>
        <end position="61"/>
    </location>
</feature>
<feature type="compositionally biased region" description="Low complexity" evidence="1">
    <location>
        <begin position="471"/>
        <end position="482"/>
    </location>
</feature>
<evidence type="ECO:0000313" key="2">
    <source>
        <dbReference type="EMBL" id="CAA9261312.1"/>
    </source>
</evidence>
<gene>
    <name evidence="2" type="ORF">AVDCRST_MAG41-2381</name>
</gene>
<reference evidence="2" key="1">
    <citation type="submission" date="2020-02" db="EMBL/GenBank/DDBJ databases">
        <authorList>
            <person name="Meier V. D."/>
        </authorList>
    </citation>
    <scope>NUCLEOTIDE SEQUENCE</scope>
    <source>
        <strain evidence="2">AVDCRST_MAG41</strain>
    </source>
</reference>
<feature type="non-terminal residue" evidence="2">
    <location>
        <position position="498"/>
    </location>
</feature>
<feature type="compositionally biased region" description="Basic residues" evidence="1">
    <location>
        <begin position="295"/>
        <end position="306"/>
    </location>
</feature>
<protein>
    <submittedName>
        <fullName evidence="2">Signal recognition particle protein Ffh</fullName>
    </submittedName>
</protein>
<feature type="compositionally biased region" description="Basic residues" evidence="1">
    <location>
        <begin position="152"/>
        <end position="171"/>
    </location>
</feature>
<organism evidence="2">
    <name type="scientific">uncultured Mycobacteriales bacterium</name>
    <dbReference type="NCBI Taxonomy" id="581187"/>
    <lineage>
        <taxon>Bacteria</taxon>
        <taxon>Bacillati</taxon>
        <taxon>Actinomycetota</taxon>
        <taxon>Actinomycetes</taxon>
        <taxon>Mycobacteriales</taxon>
        <taxon>environmental samples</taxon>
    </lineage>
</organism>
<name>A0A6J4ITN0_9ACTN</name>
<feature type="compositionally biased region" description="Basic residues" evidence="1">
    <location>
        <begin position="241"/>
        <end position="261"/>
    </location>
</feature>
<proteinExistence type="predicted"/>
<accession>A0A6J4ITN0</accession>
<feature type="compositionally biased region" description="Basic residues" evidence="1">
    <location>
        <begin position="187"/>
        <end position="202"/>
    </location>
</feature>
<evidence type="ECO:0000256" key="1">
    <source>
        <dbReference type="SAM" id="MobiDB-lite"/>
    </source>
</evidence>
<feature type="compositionally biased region" description="Basic residues" evidence="1">
    <location>
        <begin position="1"/>
        <end position="13"/>
    </location>
</feature>
<feature type="compositionally biased region" description="Basic residues" evidence="1">
    <location>
        <begin position="324"/>
        <end position="334"/>
    </location>
</feature>
<feature type="non-terminal residue" evidence="2">
    <location>
        <position position="1"/>
    </location>
</feature>
<feature type="compositionally biased region" description="Basic and acidic residues" evidence="1">
    <location>
        <begin position="440"/>
        <end position="470"/>
    </location>
</feature>